<gene>
    <name evidence="1" type="ORF">AMAG_10979</name>
</gene>
<reference evidence="1 2" key="1">
    <citation type="submission" date="2009-11" db="EMBL/GenBank/DDBJ databases">
        <title>Annotation of Allomyces macrogynus ATCC 38327.</title>
        <authorList>
            <consortium name="The Broad Institute Genome Sequencing Platform"/>
            <person name="Russ C."/>
            <person name="Cuomo C."/>
            <person name="Burger G."/>
            <person name="Gray M.W."/>
            <person name="Holland P.W.H."/>
            <person name="King N."/>
            <person name="Lang F.B.F."/>
            <person name="Roger A.J."/>
            <person name="Ruiz-Trillo I."/>
            <person name="Young S.K."/>
            <person name="Zeng Q."/>
            <person name="Gargeya S."/>
            <person name="Fitzgerald M."/>
            <person name="Haas B."/>
            <person name="Abouelleil A."/>
            <person name="Alvarado L."/>
            <person name="Arachchi H.M."/>
            <person name="Berlin A."/>
            <person name="Chapman S.B."/>
            <person name="Gearin G."/>
            <person name="Goldberg J."/>
            <person name="Griggs A."/>
            <person name="Gujja S."/>
            <person name="Hansen M."/>
            <person name="Heiman D."/>
            <person name="Howarth C."/>
            <person name="Larimer J."/>
            <person name="Lui A."/>
            <person name="MacDonald P.J.P."/>
            <person name="McCowen C."/>
            <person name="Montmayeur A."/>
            <person name="Murphy C."/>
            <person name="Neiman D."/>
            <person name="Pearson M."/>
            <person name="Priest M."/>
            <person name="Roberts A."/>
            <person name="Saif S."/>
            <person name="Shea T."/>
            <person name="Sisk P."/>
            <person name="Stolte C."/>
            <person name="Sykes S."/>
            <person name="Wortman J."/>
            <person name="Nusbaum C."/>
            <person name="Birren B."/>
        </authorList>
    </citation>
    <scope>NUCLEOTIDE SEQUENCE [LARGE SCALE GENOMIC DNA]</scope>
    <source>
        <strain evidence="1 2">ATCC 38327</strain>
    </source>
</reference>
<protein>
    <submittedName>
        <fullName evidence="1">Uncharacterized protein</fullName>
    </submittedName>
</protein>
<organism evidence="1 2">
    <name type="scientific">Allomyces macrogynus (strain ATCC 38327)</name>
    <name type="common">Allomyces javanicus var. macrogynus</name>
    <dbReference type="NCBI Taxonomy" id="578462"/>
    <lineage>
        <taxon>Eukaryota</taxon>
        <taxon>Fungi</taxon>
        <taxon>Fungi incertae sedis</taxon>
        <taxon>Blastocladiomycota</taxon>
        <taxon>Blastocladiomycetes</taxon>
        <taxon>Blastocladiales</taxon>
        <taxon>Blastocladiaceae</taxon>
        <taxon>Allomyces</taxon>
    </lineage>
</organism>
<reference evidence="2" key="2">
    <citation type="submission" date="2009-11" db="EMBL/GenBank/DDBJ databases">
        <title>The Genome Sequence of Allomyces macrogynus strain ATCC 38327.</title>
        <authorList>
            <consortium name="The Broad Institute Genome Sequencing Platform"/>
            <person name="Russ C."/>
            <person name="Cuomo C."/>
            <person name="Shea T."/>
            <person name="Young S.K."/>
            <person name="Zeng Q."/>
            <person name="Koehrsen M."/>
            <person name="Haas B."/>
            <person name="Borodovsky M."/>
            <person name="Guigo R."/>
            <person name="Alvarado L."/>
            <person name="Berlin A."/>
            <person name="Borenstein D."/>
            <person name="Chen Z."/>
            <person name="Engels R."/>
            <person name="Freedman E."/>
            <person name="Gellesch M."/>
            <person name="Goldberg J."/>
            <person name="Griggs A."/>
            <person name="Gujja S."/>
            <person name="Heiman D."/>
            <person name="Hepburn T."/>
            <person name="Howarth C."/>
            <person name="Jen D."/>
            <person name="Larson L."/>
            <person name="Lewis B."/>
            <person name="Mehta T."/>
            <person name="Park D."/>
            <person name="Pearson M."/>
            <person name="Roberts A."/>
            <person name="Saif S."/>
            <person name="Shenoy N."/>
            <person name="Sisk P."/>
            <person name="Stolte C."/>
            <person name="Sykes S."/>
            <person name="Walk T."/>
            <person name="White J."/>
            <person name="Yandava C."/>
            <person name="Burger G."/>
            <person name="Gray M.W."/>
            <person name="Holland P.W.H."/>
            <person name="King N."/>
            <person name="Lang F.B.F."/>
            <person name="Roger A.J."/>
            <person name="Ruiz-Trillo I."/>
            <person name="Lander E."/>
            <person name="Nusbaum C."/>
        </authorList>
    </citation>
    <scope>NUCLEOTIDE SEQUENCE [LARGE SCALE GENOMIC DNA]</scope>
    <source>
        <strain evidence="2">ATCC 38327</strain>
    </source>
</reference>
<sequence>MIAATNEDSGTSRTTATGTQLTRGSALIAYLAVPVDDVFQGHAVHFSDDRDPTPSAAWTLVGTRATAPPTLHYDTDADADDGWAVPRFYDLVLSDAQSRMCRVQNVVKRAGDNLRLESEYPDLVLAGAHQLPTARATNVGPTAGYFTFTTTTLHAGLDETRPLLERYFPRLFALVRDADIDNAPDVVVCRGVLVTDAPAVLAAYYGDAAPIKEPSRLARAIAECQGDRVEWSDEDE</sequence>
<evidence type="ECO:0000313" key="2">
    <source>
        <dbReference type="Proteomes" id="UP000054350"/>
    </source>
</evidence>
<keyword evidence="2" id="KW-1185">Reference proteome</keyword>
<accession>A0A0L0SS41</accession>
<dbReference type="VEuPathDB" id="FungiDB:AMAG_10979"/>
<evidence type="ECO:0000313" key="1">
    <source>
        <dbReference type="EMBL" id="KNE65337.1"/>
    </source>
</evidence>
<dbReference type="Proteomes" id="UP000054350">
    <property type="component" value="Unassembled WGS sequence"/>
</dbReference>
<dbReference type="AlphaFoldDB" id="A0A0L0SS41"/>
<name>A0A0L0SS41_ALLM3</name>
<dbReference type="OrthoDB" id="10374012at2759"/>
<proteinExistence type="predicted"/>
<dbReference type="EMBL" id="GG745347">
    <property type="protein sequence ID" value="KNE65337.1"/>
    <property type="molecule type" value="Genomic_DNA"/>
</dbReference>